<protein>
    <submittedName>
        <fullName evidence="4">N-acetylmuramoyl-L-alanine amidase</fullName>
        <ecNumber evidence="4">3.5.1.28</ecNumber>
    </submittedName>
</protein>
<dbReference type="Gene3D" id="3.40.630.40">
    <property type="entry name" value="Zn-dependent exopeptidases"/>
    <property type="match status" value="1"/>
</dbReference>
<proteinExistence type="predicted"/>
<dbReference type="InterPro" id="IPR050695">
    <property type="entry name" value="N-acetylmuramoyl_amidase_3"/>
</dbReference>
<organism evidence="4 5">
    <name type="scientific">Aminobacterium colombiense (strain DSM 12261 / ALA-1)</name>
    <dbReference type="NCBI Taxonomy" id="572547"/>
    <lineage>
        <taxon>Bacteria</taxon>
        <taxon>Thermotogati</taxon>
        <taxon>Synergistota</taxon>
        <taxon>Synergistia</taxon>
        <taxon>Synergistales</taxon>
        <taxon>Aminobacteriaceae</taxon>
        <taxon>Aminobacterium</taxon>
    </lineage>
</organism>
<dbReference type="GO" id="GO:0009253">
    <property type="term" value="P:peptidoglycan catabolic process"/>
    <property type="evidence" value="ECO:0007669"/>
    <property type="project" value="InterPro"/>
</dbReference>
<evidence type="ECO:0000313" key="4">
    <source>
        <dbReference type="EMBL" id="ADE56437.1"/>
    </source>
</evidence>
<dbReference type="PANTHER" id="PTHR30404:SF0">
    <property type="entry name" value="N-ACETYLMURAMOYL-L-ALANINE AMIDASE AMIC"/>
    <property type="match status" value="1"/>
</dbReference>
<dbReference type="KEGG" id="aco:Amico_0292"/>
<dbReference type="CDD" id="cd02696">
    <property type="entry name" value="MurNAc-LAA"/>
    <property type="match status" value="1"/>
</dbReference>
<dbReference type="GO" id="GO:0008745">
    <property type="term" value="F:N-acetylmuramoyl-L-alanine amidase activity"/>
    <property type="evidence" value="ECO:0007669"/>
    <property type="project" value="UniProtKB-EC"/>
</dbReference>
<dbReference type="AlphaFoldDB" id="D5ED05"/>
<dbReference type="HOGENOM" id="CLU_504952_0_0_0"/>
<dbReference type="SUPFAM" id="SSF53187">
    <property type="entry name" value="Zn-dependent exopeptidases"/>
    <property type="match status" value="1"/>
</dbReference>
<gene>
    <name evidence="4" type="ordered locus">Amico_0292</name>
</gene>
<dbReference type="GO" id="GO:0030288">
    <property type="term" value="C:outer membrane-bounded periplasmic space"/>
    <property type="evidence" value="ECO:0007669"/>
    <property type="project" value="TreeGrafter"/>
</dbReference>
<evidence type="ECO:0000256" key="1">
    <source>
        <dbReference type="ARBA" id="ARBA00022801"/>
    </source>
</evidence>
<dbReference type="RefSeq" id="WP_013047703.1">
    <property type="nucleotide sequence ID" value="NC_014011.1"/>
</dbReference>
<dbReference type="STRING" id="572547.Amico_0292"/>
<dbReference type="OrthoDB" id="9806267at2"/>
<name>D5ED05_AMICL</name>
<accession>D5ED05</accession>
<keyword evidence="2" id="KW-0732">Signal</keyword>
<dbReference type="eggNOG" id="COG0860">
    <property type="taxonomic scope" value="Bacteria"/>
</dbReference>
<feature type="chain" id="PRO_5003070605" evidence="2">
    <location>
        <begin position="30"/>
        <end position="560"/>
    </location>
</feature>
<keyword evidence="1 4" id="KW-0378">Hydrolase</keyword>
<sequence length="560" mass="61229">MLQRPGYKKFIFSFLLILCLFLSVTPVMADSAWNLALDGRILGGVPVRDNGRMTMVSIGVMGRLLQLKLEHKDDTLLIFYKNNKLQLVNKATAVWLDVQLVPMASAPVFEGGNWWLDSRSAIKILQALYQAAGSAASLSWAGDAVEASSLNKNVKNPEKKQDEAEAAILPASIPVVPSSTPASLVSSGGMRPCELKALRWGRYDDKIRAVFDYQGETEPQSSQTGQNVSIAFTEGSLSKTETLSPFPTDVLIETASSEGKYIITLSSIKGGELKVFTLPNPARLVVDIYNPKNEVLPAPVAVSNLKPAPKPVAEQASEPKEPVFVPAKVVPRKSAPLVVIDAGHGGKDPGAVANGYREKDLNLQYARQLAECVKKRGFRVRLTRDTDVYLKLGERTDLANKWEADMFISIHANALPKGRHANGTEIYIMALPTDKDAMELALIENRELTGDNGSESSAQVDKKTKMLLNILGNMQQNAKISDSTEVAEHLFKSGQKQKINMRRVAQAPFFVLRGATMPAVLIETGFLTERSEAKKLATPSFQKQFAEAIAQGVETYFNGR</sequence>
<dbReference type="EMBL" id="CP001997">
    <property type="protein sequence ID" value="ADE56437.1"/>
    <property type="molecule type" value="Genomic_DNA"/>
</dbReference>
<evidence type="ECO:0000256" key="2">
    <source>
        <dbReference type="SAM" id="SignalP"/>
    </source>
</evidence>
<evidence type="ECO:0000259" key="3">
    <source>
        <dbReference type="SMART" id="SM00646"/>
    </source>
</evidence>
<dbReference type="InterPro" id="IPR002508">
    <property type="entry name" value="MurNAc-LAA_cat"/>
</dbReference>
<reference evidence="4 5" key="1">
    <citation type="journal article" date="2010" name="Stand. Genomic Sci.">
        <title>Complete genome sequence of Aminobacterium colombiense type strain (ALA-1).</title>
        <authorList>
            <person name="Chertkov O."/>
            <person name="Sikorski J."/>
            <person name="Brambilla E."/>
            <person name="Lapidus A."/>
            <person name="Copeland A."/>
            <person name="Glavina Del Rio T."/>
            <person name="Nolan M."/>
            <person name="Lucas S."/>
            <person name="Tice H."/>
            <person name="Cheng J.F."/>
            <person name="Han C."/>
            <person name="Detter J.C."/>
            <person name="Bruce D."/>
            <person name="Tapia R."/>
            <person name="Goodwin L."/>
            <person name="Pitluck S."/>
            <person name="Liolios K."/>
            <person name="Ivanova N."/>
            <person name="Mavromatis K."/>
            <person name="Ovchinnikova G."/>
            <person name="Pati A."/>
            <person name="Chen A."/>
            <person name="Palaniappan K."/>
            <person name="Land M."/>
            <person name="Hauser L."/>
            <person name="Chang Y.J."/>
            <person name="Jeffries C.D."/>
            <person name="Spring S."/>
            <person name="Rohde M."/>
            <person name="Goker M."/>
            <person name="Bristow J."/>
            <person name="Eisen J.A."/>
            <person name="Markowitz V."/>
            <person name="Hugenholtz P."/>
            <person name="Kyrpides N.C."/>
            <person name="Klenk H.P."/>
        </authorList>
    </citation>
    <scope>NUCLEOTIDE SEQUENCE [LARGE SCALE GENOMIC DNA]</scope>
    <source>
        <strain evidence="5">DSM 12261 / ALA-1</strain>
    </source>
</reference>
<feature type="domain" description="MurNAc-LAA" evidence="3">
    <location>
        <begin position="396"/>
        <end position="554"/>
    </location>
</feature>
<evidence type="ECO:0000313" key="5">
    <source>
        <dbReference type="Proteomes" id="UP000002366"/>
    </source>
</evidence>
<feature type="signal peptide" evidence="2">
    <location>
        <begin position="1"/>
        <end position="29"/>
    </location>
</feature>
<dbReference type="FunFam" id="3.40.630.40:FF:000005">
    <property type="entry name" value="N-acetylmuramoyl-L-alanine amidase (AmiA)"/>
    <property type="match status" value="1"/>
</dbReference>
<dbReference type="EC" id="3.5.1.28" evidence="4"/>
<dbReference type="Pfam" id="PF01520">
    <property type="entry name" value="Amidase_3"/>
    <property type="match status" value="1"/>
</dbReference>
<dbReference type="SMART" id="SM00646">
    <property type="entry name" value="Ami_3"/>
    <property type="match status" value="1"/>
</dbReference>
<keyword evidence="5" id="KW-1185">Reference proteome</keyword>
<dbReference type="PANTHER" id="PTHR30404">
    <property type="entry name" value="N-ACETYLMURAMOYL-L-ALANINE AMIDASE"/>
    <property type="match status" value="1"/>
</dbReference>
<dbReference type="Proteomes" id="UP000002366">
    <property type="component" value="Chromosome"/>
</dbReference>